<feature type="non-terminal residue" evidence="3">
    <location>
        <position position="1"/>
    </location>
</feature>
<gene>
    <name evidence="3" type="ORF">SAMN05421761_1381</name>
</gene>
<dbReference type="RefSeq" id="WP_084565991.1">
    <property type="nucleotide sequence ID" value="NZ_FTOP01000038.1"/>
</dbReference>
<dbReference type="PANTHER" id="PTHR34819:SF3">
    <property type="entry name" value="CELL SURFACE PROTEIN"/>
    <property type="match status" value="1"/>
</dbReference>
<organism evidence="3 4">
    <name type="scientific">Belliella pelovolcani</name>
    <dbReference type="NCBI Taxonomy" id="529505"/>
    <lineage>
        <taxon>Bacteria</taxon>
        <taxon>Pseudomonadati</taxon>
        <taxon>Bacteroidota</taxon>
        <taxon>Cytophagia</taxon>
        <taxon>Cytophagales</taxon>
        <taxon>Cyclobacteriaceae</taxon>
        <taxon>Belliella</taxon>
    </lineage>
</organism>
<dbReference type="NCBIfam" id="TIGR04131">
    <property type="entry name" value="Bac_Flav_CTERM"/>
    <property type="match status" value="1"/>
</dbReference>
<evidence type="ECO:0000259" key="1">
    <source>
        <dbReference type="Pfam" id="PF01345"/>
    </source>
</evidence>
<dbReference type="Proteomes" id="UP000186026">
    <property type="component" value="Unassembled WGS sequence"/>
</dbReference>
<sequence>NNVSVASAEGASDSDDATTTITQAPAVSIEKSADKSIVSEAGEFIEYTLTVTNTGNVTLTNVNVLDGKVDLDQTILSMNPGQVEVITINYEVTQADIDNGSILNTATVEGIAPDERLVDDESSVTVEVDQNSAISLTKSADKSQVTAAGEEVVYTLTVTNTGNTTLTDVMLVDEMLEVSENVGTLLPGQSVSRDYTYTVTQSDIDNGSIVNVASTTGEDPNGDTPGDDDEVTVDVDQNSSIALTKSADKSQVTAAGEEVVYTLTVTNTGNTTLTDVMIVDAMLEVSENVGTLLPGQSVSRDYTYTVTQSDIDSGAIVNVASVEGTDPNDETPGDDDEVIIEVDQNAGIEIVKTTTSETFLALGEVIEYTLTVTNTGSVTLTNVVVRDPLTGFENVIESLAPGASISLATSYTITAEDLERGTLVNTAAVTAETPEGGTIDDEDSVTIGGGARPIIANDDELGEYTVSFGGMIGNILDNDLLDGQPVTMDNVDFVFTDLDGIIGLLINPNGELSLIPGVNEAREYRLRYVLSEVLNPTNTDDAFVTFRILNDEVDMAVSKTSFDVEIYEGDEFEYEIVVSNNGETDAEEVVITDDLPNGVSYLGSTFTASSNAIQPVTSTNGQRVTWTVDNFPAGATLTIRVQVRANALPGTTSQTITNVVTVTSAGEEINPVDNTDSDVNTVNPFFIPNVITPNGDNRNDSFEIKGLGKFASNEIVIFNRYGDHVFERTNYQNDWTADNLPAGTYFYVLVGTDATGRAHEFKGWIQVIKD</sequence>
<dbReference type="EMBL" id="FTOP01000038">
    <property type="protein sequence ID" value="SIT18460.1"/>
    <property type="molecule type" value="Genomic_DNA"/>
</dbReference>
<feature type="domain" description="DUF7507" evidence="2">
    <location>
        <begin position="346"/>
        <end position="441"/>
    </location>
</feature>
<dbReference type="PANTHER" id="PTHR34819">
    <property type="entry name" value="LARGE CYSTEINE-RICH PERIPLASMIC PROTEIN OMCB"/>
    <property type="match status" value="1"/>
</dbReference>
<feature type="domain" description="DUF7507" evidence="2">
    <location>
        <begin position="239"/>
        <end position="332"/>
    </location>
</feature>
<evidence type="ECO:0000259" key="2">
    <source>
        <dbReference type="Pfam" id="PF24346"/>
    </source>
</evidence>
<keyword evidence="4" id="KW-1185">Reference proteome</keyword>
<feature type="domain" description="DUF7507" evidence="2">
    <location>
        <begin position="24"/>
        <end position="120"/>
    </location>
</feature>
<feature type="domain" description="DUF7507" evidence="2">
    <location>
        <begin position="132"/>
        <end position="225"/>
    </location>
</feature>
<dbReference type="InterPro" id="IPR055354">
    <property type="entry name" value="DUF7507"/>
</dbReference>
<feature type="domain" description="DUF11" evidence="1">
    <location>
        <begin position="554"/>
        <end position="677"/>
    </location>
</feature>
<proteinExistence type="predicted"/>
<dbReference type="OrthoDB" id="904955at2"/>
<dbReference type="STRING" id="529505.SAMN05421761_1381"/>
<dbReference type="InterPro" id="IPR001434">
    <property type="entry name" value="OmcB-like_DUF11"/>
</dbReference>
<dbReference type="Pfam" id="PF13585">
    <property type="entry name" value="CHU_C"/>
    <property type="match status" value="1"/>
</dbReference>
<dbReference type="InterPro" id="IPR047589">
    <property type="entry name" value="DUF11_rpt"/>
</dbReference>
<dbReference type="NCBIfam" id="TIGR01451">
    <property type="entry name" value="B_ant_repeat"/>
    <property type="match status" value="5"/>
</dbReference>
<dbReference type="InterPro" id="IPR026341">
    <property type="entry name" value="T9SS_type_B"/>
</dbReference>
<dbReference type="InterPro" id="IPR051172">
    <property type="entry name" value="Chlamydia_OmcB"/>
</dbReference>
<name>A0A1N7Q6E2_9BACT</name>
<protein>
    <submittedName>
        <fullName evidence="3">Conserved repeat domain-containing protein/gliding motility-associated C-terminal domain-containing protein</fullName>
    </submittedName>
</protein>
<reference evidence="4" key="1">
    <citation type="submission" date="2017-01" db="EMBL/GenBank/DDBJ databases">
        <authorList>
            <person name="Varghese N."/>
            <person name="Submissions S."/>
        </authorList>
    </citation>
    <scope>NUCLEOTIDE SEQUENCE [LARGE SCALE GENOMIC DNA]</scope>
    <source>
        <strain evidence="4">DSM 46698</strain>
    </source>
</reference>
<evidence type="ECO:0000313" key="4">
    <source>
        <dbReference type="Proteomes" id="UP000186026"/>
    </source>
</evidence>
<evidence type="ECO:0000313" key="3">
    <source>
        <dbReference type="EMBL" id="SIT18460.1"/>
    </source>
</evidence>
<dbReference type="Pfam" id="PF01345">
    <property type="entry name" value="DUF11"/>
    <property type="match status" value="1"/>
</dbReference>
<dbReference type="AlphaFoldDB" id="A0A1N7Q6E2"/>
<accession>A0A1N7Q6E2</accession>
<dbReference type="Pfam" id="PF24346">
    <property type="entry name" value="DUF7507"/>
    <property type="match status" value="4"/>
</dbReference>
<dbReference type="Gene3D" id="2.60.40.1170">
    <property type="entry name" value="Mu homology domain, subdomain B"/>
    <property type="match status" value="1"/>
</dbReference>